<dbReference type="InterPro" id="IPR001810">
    <property type="entry name" value="F-box_dom"/>
</dbReference>
<dbReference type="Pfam" id="PF12937">
    <property type="entry name" value="F-box-like"/>
    <property type="match status" value="1"/>
</dbReference>
<sequence>MGSYPGINDLGSVLNALSGTPHRCPSQSNVGRMCDDCSKLEDIDREIADTLSNLAKRRRALISKINQNHDPYSHRLPSEIASQIFMFYKDSIVNSEAQKTAMPIPYTDPLGSLLQVATVCKTWREIMFATPDLWTTINIFAYAIPISLHAELAEQWLSRSGALPLCITVYCNPYLGYNTEREIHPDELSPLFEILRRYNTQWRKLTLYIPTDFYSSFQGDLTGAPILETFRLLPPEEFTTNFHQLLLPDTPQLVNLEISSPRLIDIKLEWNGLTHFEAEAVSVDEILYLLQWAPFLVLFKAGGVNDLEVYGIPDKPITHLSLKELHFAPDVDLEGINILFDRLLLPALEHFVYVAPMVIHFPTAVLCSLFHRSRCPLTHFTFIGPLEKRPRFDDSHVIGLLETVSTITHLQLQKLFFSDGATPPPPPVIVPEHLVQCALDIEVTVEPYKPPVDIELQPGIQRRTTSLIRREPGTPHSKS</sequence>
<name>A0A0C3CCR7_HEBCY</name>
<evidence type="ECO:0000313" key="3">
    <source>
        <dbReference type="Proteomes" id="UP000053424"/>
    </source>
</evidence>
<protein>
    <recommendedName>
        <fullName evidence="1">F-box domain-containing protein</fullName>
    </recommendedName>
</protein>
<evidence type="ECO:0000259" key="1">
    <source>
        <dbReference type="Pfam" id="PF12937"/>
    </source>
</evidence>
<dbReference type="EMBL" id="KN831771">
    <property type="protein sequence ID" value="KIM46570.1"/>
    <property type="molecule type" value="Genomic_DNA"/>
</dbReference>
<dbReference type="HOGENOM" id="CLU_569923_0_0_1"/>
<dbReference type="AlphaFoldDB" id="A0A0C3CCR7"/>
<feature type="domain" description="F-box" evidence="1">
    <location>
        <begin position="75"/>
        <end position="138"/>
    </location>
</feature>
<proteinExistence type="predicted"/>
<gene>
    <name evidence="2" type="ORF">M413DRAFT_441656</name>
</gene>
<dbReference type="OrthoDB" id="2269034at2759"/>
<dbReference type="Proteomes" id="UP000053424">
    <property type="component" value="Unassembled WGS sequence"/>
</dbReference>
<keyword evidence="3" id="KW-1185">Reference proteome</keyword>
<evidence type="ECO:0000313" key="2">
    <source>
        <dbReference type="EMBL" id="KIM46570.1"/>
    </source>
</evidence>
<reference evidence="2 3" key="1">
    <citation type="submission" date="2014-04" db="EMBL/GenBank/DDBJ databases">
        <authorList>
            <consortium name="DOE Joint Genome Institute"/>
            <person name="Kuo A."/>
            <person name="Gay G."/>
            <person name="Dore J."/>
            <person name="Kohler A."/>
            <person name="Nagy L.G."/>
            <person name="Floudas D."/>
            <person name="Copeland A."/>
            <person name="Barry K.W."/>
            <person name="Cichocki N."/>
            <person name="Veneault-Fourrey C."/>
            <person name="LaButti K."/>
            <person name="Lindquist E.A."/>
            <person name="Lipzen A."/>
            <person name="Lundell T."/>
            <person name="Morin E."/>
            <person name="Murat C."/>
            <person name="Sun H."/>
            <person name="Tunlid A."/>
            <person name="Henrissat B."/>
            <person name="Grigoriev I.V."/>
            <person name="Hibbett D.S."/>
            <person name="Martin F."/>
            <person name="Nordberg H.P."/>
            <person name="Cantor M.N."/>
            <person name="Hua S.X."/>
        </authorList>
    </citation>
    <scope>NUCLEOTIDE SEQUENCE [LARGE SCALE GENOMIC DNA]</scope>
    <source>
        <strain evidence="3">h7</strain>
    </source>
</reference>
<reference evidence="3" key="2">
    <citation type="submission" date="2015-01" db="EMBL/GenBank/DDBJ databases">
        <title>Evolutionary Origins and Diversification of the Mycorrhizal Mutualists.</title>
        <authorList>
            <consortium name="DOE Joint Genome Institute"/>
            <consortium name="Mycorrhizal Genomics Consortium"/>
            <person name="Kohler A."/>
            <person name="Kuo A."/>
            <person name="Nagy L.G."/>
            <person name="Floudas D."/>
            <person name="Copeland A."/>
            <person name="Barry K.W."/>
            <person name="Cichocki N."/>
            <person name="Veneault-Fourrey C."/>
            <person name="LaButti K."/>
            <person name="Lindquist E.A."/>
            <person name="Lipzen A."/>
            <person name="Lundell T."/>
            <person name="Morin E."/>
            <person name="Murat C."/>
            <person name="Riley R."/>
            <person name="Ohm R."/>
            <person name="Sun H."/>
            <person name="Tunlid A."/>
            <person name="Henrissat B."/>
            <person name="Grigoriev I.V."/>
            <person name="Hibbett D.S."/>
            <person name="Martin F."/>
        </authorList>
    </citation>
    <scope>NUCLEOTIDE SEQUENCE [LARGE SCALE GENOMIC DNA]</scope>
    <source>
        <strain evidence="3">h7</strain>
    </source>
</reference>
<dbReference type="Gene3D" id="1.20.1280.50">
    <property type="match status" value="1"/>
</dbReference>
<organism evidence="2 3">
    <name type="scientific">Hebeloma cylindrosporum</name>
    <dbReference type="NCBI Taxonomy" id="76867"/>
    <lineage>
        <taxon>Eukaryota</taxon>
        <taxon>Fungi</taxon>
        <taxon>Dikarya</taxon>
        <taxon>Basidiomycota</taxon>
        <taxon>Agaricomycotina</taxon>
        <taxon>Agaricomycetes</taxon>
        <taxon>Agaricomycetidae</taxon>
        <taxon>Agaricales</taxon>
        <taxon>Agaricineae</taxon>
        <taxon>Hymenogastraceae</taxon>
        <taxon>Hebeloma</taxon>
    </lineage>
</organism>
<accession>A0A0C3CCR7</accession>